<dbReference type="AlphaFoldDB" id="A0A438JSZ7"/>
<evidence type="ECO:0000256" key="1">
    <source>
        <dbReference type="SAM" id="MobiDB-lite"/>
    </source>
</evidence>
<gene>
    <name evidence="2" type="ORF">CK203_009598</name>
</gene>
<proteinExistence type="predicted"/>
<reference evidence="2 3" key="1">
    <citation type="journal article" date="2018" name="PLoS Genet.">
        <title>Population sequencing reveals clonal diversity and ancestral inbreeding in the grapevine cultivar Chardonnay.</title>
        <authorList>
            <person name="Roach M.J."/>
            <person name="Johnson D.L."/>
            <person name="Bohlmann J."/>
            <person name="van Vuuren H.J."/>
            <person name="Jones S.J."/>
            <person name="Pretorius I.S."/>
            <person name="Schmidt S.A."/>
            <person name="Borneman A.R."/>
        </authorList>
    </citation>
    <scope>NUCLEOTIDE SEQUENCE [LARGE SCALE GENOMIC DNA]</scope>
    <source>
        <strain evidence="3">cv. Chardonnay</strain>
        <tissue evidence="2">Leaf</tissue>
    </source>
</reference>
<evidence type="ECO:0000313" key="2">
    <source>
        <dbReference type="EMBL" id="RVX12045.1"/>
    </source>
</evidence>
<organism evidence="2 3">
    <name type="scientific">Vitis vinifera</name>
    <name type="common">Grape</name>
    <dbReference type="NCBI Taxonomy" id="29760"/>
    <lineage>
        <taxon>Eukaryota</taxon>
        <taxon>Viridiplantae</taxon>
        <taxon>Streptophyta</taxon>
        <taxon>Embryophyta</taxon>
        <taxon>Tracheophyta</taxon>
        <taxon>Spermatophyta</taxon>
        <taxon>Magnoliopsida</taxon>
        <taxon>eudicotyledons</taxon>
        <taxon>Gunneridae</taxon>
        <taxon>Pentapetalae</taxon>
        <taxon>rosids</taxon>
        <taxon>Vitales</taxon>
        <taxon>Vitaceae</taxon>
        <taxon>Viteae</taxon>
        <taxon>Vitis</taxon>
    </lineage>
</organism>
<evidence type="ECO:0000313" key="3">
    <source>
        <dbReference type="Proteomes" id="UP000288805"/>
    </source>
</evidence>
<sequence>MANIKRASKCNGTFSNQILSIGVFEYFPCSEITNKSSSQLQCLIERIAVESRVDLCGEREQIQPDLSTLLRLRASAELLGIFVGGYLKWVWGRGSEYGGGSEQEDIGGISPGSYQKI</sequence>
<comment type="caution">
    <text evidence="2">The sequence shown here is derived from an EMBL/GenBank/DDBJ whole genome shotgun (WGS) entry which is preliminary data.</text>
</comment>
<accession>A0A438JSZ7</accession>
<feature type="region of interest" description="Disordered" evidence="1">
    <location>
        <begin position="98"/>
        <end position="117"/>
    </location>
</feature>
<name>A0A438JSZ7_VITVI</name>
<dbReference type="Proteomes" id="UP000288805">
    <property type="component" value="Unassembled WGS sequence"/>
</dbReference>
<protein>
    <submittedName>
        <fullName evidence="2">Uncharacterized protein</fullName>
    </submittedName>
</protein>
<dbReference type="EMBL" id="QGNW01000029">
    <property type="protein sequence ID" value="RVX12045.1"/>
    <property type="molecule type" value="Genomic_DNA"/>
</dbReference>